<comment type="subcellular location">
    <subcellularLocation>
        <location evidence="4">Cytoplasm</location>
    </subcellularLocation>
    <text evidence="4">Assembles at midcell at the inner surface of the cytoplasmic membrane.</text>
</comment>
<accession>A0A8J8CEK0</accession>
<feature type="binding site" evidence="4">
    <location>
        <position position="190"/>
    </location>
    <ligand>
        <name>GTP</name>
        <dbReference type="ChEBI" id="CHEBI:37565"/>
    </ligand>
</feature>
<dbReference type="InterPro" id="IPR017975">
    <property type="entry name" value="Tubulin_CS"/>
</dbReference>
<keyword evidence="4 6" id="KW-0132">Cell division</keyword>
<protein>
    <recommendedName>
        <fullName evidence="4">Cell division protein FtsZ</fullName>
    </recommendedName>
</protein>
<comment type="function">
    <text evidence="4">Essential cell division protein that forms a contractile ring structure (Z ring) at the future cell division site. The regulation of the ring assembly controls the timing and the location of cell division. One of the functions of the FtsZ ring is to recruit other cell division proteins to the septum to produce a new cell wall between the dividing cells. Binds GTP and shows GTPase activity.</text>
</comment>
<feature type="domain" description="Tubulin/FtsZ GTPase" evidence="5">
    <location>
        <begin position="18"/>
        <end position="208"/>
    </location>
</feature>
<dbReference type="Gene3D" id="3.40.50.1440">
    <property type="entry name" value="Tubulin/FtsZ, GTPase domain"/>
    <property type="match status" value="1"/>
</dbReference>
<proteinExistence type="inferred from homology"/>
<dbReference type="Pfam" id="PF00091">
    <property type="entry name" value="Tubulin"/>
    <property type="match status" value="1"/>
</dbReference>
<feature type="binding site" evidence="4">
    <location>
        <begin position="113"/>
        <end position="115"/>
    </location>
    <ligand>
        <name>GTP</name>
        <dbReference type="ChEBI" id="CHEBI:37565"/>
    </ligand>
</feature>
<dbReference type="Proteomes" id="UP000750197">
    <property type="component" value="Unassembled WGS sequence"/>
</dbReference>
<keyword evidence="3 4" id="KW-0342">GTP-binding</keyword>
<keyword evidence="4" id="KW-0131">Cell cycle</keyword>
<comment type="caution">
    <text evidence="6">The sequence shown here is derived from an EMBL/GenBank/DDBJ whole genome shotgun (WGS) entry which is preliminary data.</text>
</comment>
<dbReference type="EMBL" id="JAGVSJ010000018">
    <property type="protein sequence ID" value="MBX8632220.1"/>
    <property type="molecule type" value="Genomic_DNA"/>
</dbReference>
<keyword evidence="2 4" id="KW-0547">Nucleotide-binding</keyword>
<comment type="subunit">
    <text evidence="4">Homodimer. Polymerizes to form a dynamic ring structure in a strictly GTP-dependent manner. Interacts directly with several other division proteins.</text>
</comment>
<evidence type="ECO:0000313" key="8">
    <source>
        <dbReference type="Proteomes" id="UP000716004"/>
    </source>
</evidence>
<feature type="binding site" evidence="4">
    <location>
        <position position="144"/>
    </location>
    <ligand>
        <name>GTP</name>
        <dbReference type="ChEBI" id="CHEBI:37565"/>
    </ligand>
</feature>
<dbReference type="PANTHER" id="PTHR30314:SF3">
    <property type="entry name" value="MITOCHONDRIAL DIVISION PROTEIN FSZA"/>
    <property type="match status" value="1"/>
</dbReference>
<dbReference type="HAMAP" id="MF_00909">
    <property type="entry name" value="FtsZ"/>
    <property type="match status" value="1"/>
</dbReference>
<dbReference type="PRINTS" id="PR00423">
    <property type="entry name" value="CELLDVISFTSZ"/>
</dbReference>
<dbReference type="InterPro" id="IPR003008">
    <property type="entry name" value="Tubulin_FtsZ_GTPase"/>
</dbReference>
<sequence>MSDSNFLHRLDGGTGNVRIAVVGCGGAGCNAIGSLGINAGGVARTIAVNTDAAHLLTVQAGKKLLIGRNITAGRGAGGNAETGRSAAEEARKTVREELSGTDMVFVIAGMGGGTGSGASSVIASAAREAGAMPISIVTMPFSFERGRRERAKDYLRELVHVSESTVILENQKIIELYPEQNVYSAFGLMNTLISDLVLNLSSTLVKPSLINVSYGDFRSVMRTGKTSTLIFNENSDIDVLVRGAVTKPFFQNTIKAAKGALIHVSGGSAMTLGRMHRIIAEAQEALGGCSNVILGARDDGRKNDILSLTAVVTGLEQAIS</sequence>
<dbReference type="Proteomes" id="UP000716004">
    <property type="component" value="Unassembled WGS sequence"/>
</dbReference>
<keyword evidence="4" id="KW-0963">Cytoplasm</keyword>
<organism evidence="6 8">
    <name type="scientific">Candidatus Sysuiplasma superficiale</name>
    <dbReference type="NCBI Taxonomy" id="2823368"/>
    <lineage>
        <taxon>Archaea</taxon>
        <taxon>Methanobacteriati</taxon>
        <taxon>Thermoplasmatota</taxon>
        <taxon>Thermoplasmata</taxon>
        <taxon>Candidatus Sysuiplasmatales</taxon>
        <taxon>Candidatus Sysuiplasmataceae</taxon>
        <taxon>Candidatus Sysuiplasma</taxon>
    </lineage>
</organism>
<dbReference type="GO" id="GO:0043093">
    <property type="term" value="P:FtsZ-dependent cytokinesis"/>
    <property type="evidence" value="ECO:0007669"/>
    <property type="project" value="UniProtKB-UniRule"/>
</dbReference>
<dbReference type="CDD" id="cd02201">
    <property type="entry name" value="FtsZ_type1"/>
    <property type="match status" value="1"/>
</dbReference>
<dbReference type="AlphaFoldDB" id="A0A8J8CEK0"/>
<evidence type="ECO:0000259" key="5">
    <source>
        <dbReference type="SMART" id="SM00864"/>
    </source>
</evidence>
<gene>
    <name evidence="4" type="primary">ftsZ</name>
    <name evidence="6" type="ORF">J9259_06865</name>
    <name evidence="7" type="ORF">KIY12_09155</name>
</gene>
<dbReference type="GO" id="GO:0005737">
    <property type="term" value="C:cytoplasm"/>
    <property type="evidence" value="ECO:0007669"/>
    <property type="project" value="UniProtKB-SubCell"/>
</dbReference>
<evidence type="ECO:0000313" key="7">
    <source>
        <dbReference type="EMBL" id="MBX8644867.1"/>
    </source>
</evidence>
<feature type="binding site" evidence="4">
    <location>
        <begin position="26"/>
        <end position="30"/>
    </location>
    <ligand>
        <name>GTP</name>
        <dbReference type="ChEBI" id="CHEBI:37565"/>
    </ligand>
</feature>
<dbReference type="SUPFAM" id="SSF55307">
    <property type="entry name" value="Tubulin C-terminal domain-like"/>
    <property type="match status" value="1"/>
</dbReference>
<feature type="binding site" evidence="4">
    <location>
        <position position="147"/>
    </location>
    <ligand>
        <name>GTP</name>
        <dbReference type="ChEBI" id="CHEBI:37565"/>
    </ligand>
</feature>
<dbReference type="PROSITE" id="PS00227">
    <property type="entry name" value="TUBULIN"/>
    <property type="match status" value="1"/>
</dbReference>
<name>A0A8J8CEK0_9ARCH</name>
<dbReference type="GO" id="GO:0032153">
    <property type="term" value="C:cell division site"/>
    <property type="evidence" value="ECO:0007669"/>
    <property type="project" value="UniProtKB-UniRule"/>
</dbReference>
<dbReference type="InterPro" id="IPR000158">
    <property type="entry name" value="Cell_div_FtsZ"/>
</dbReference>
<dbReference type="GO" id="GO:0003924">
    <property type="term" value="F:GTPase activity"/>
    <property type="evidence" value="ECO:0007669"/>
    <property type="project" value="UniProtKB-UniRule"/>
</dbReference>
<dbReference type="SMART" id="SM00864">
    <property type="entry name" value="Tubulin"/>
    <property type="match status" value="1"/>
</dbReference>
<evidence type="ECO:0000313" key="6">
    <source>
        <dbReference type="EMBL" id="MBX8632220.1"/>
    </source>
</evidence>
<dbReference type="EMBL" id="JAHEAC010000114">
    <property type="protein sequence ID" value="MBX8644867.1"/>
    <property type="molecule type" value="Genomic_DNA"/>
</dbReference>
<reference evidence="6" key="1">
    <citation type="submission" date="2021-04" db="EMBL/GenBank/DDBJ databases">
        <title>Genomic insights into ecological role and evolution of a novel Thermoplasmata order Candidatus Sysuiplasmatales.</title>
        <authorList>
            <person name="Yuan Y."/>
        </authorList>
    </citation>
    <scope>NUCLEOTIDE SEQUENCE</scope>
    <source>
        <strain evidence="7">TUT19-bin139</strain>
        <strain evidence="6">YP2-bin.285</strain>
    </source>
</reference>
<dbReference type="Pfam" id="PF12327">
    <property type="entry name" value="FtsZ_C"/>
    <property type="match status" value="1"/>
</dbReference>
<dbReference type="InterPro" id="IPR024757">
    <property type="entry name" value="FtsZ_C"/>
</dbReference>
<dbReference type="PANTHER" id="PTHR30314">
    <property type="entry name" value="CELL DIVISION PROTEIN FTSZ-RELATED"/>
    <property type="match status" value="1"/>
</dbReference>
<dbReference type="GO" id="GO:0005525">
    <property type="term" value="F:GTP binding"/>
    <property type="evidence" value="ECO:0007669"/>
    <property type="project" value="UniProtKB-UniRule"/>
</dbReference>
<dbReference type="GO" id="GO:0051258">
    <property type="term" value="P:protein polymerization"/>
    <property type="evidence" value="ECO:0007669"/>
    <property type="project" value="UniProtKB-UniRule"/>
</dbReference>
<evidence type="ECO:0000256" key="4">
    <source>
        <dbReference type="HAMAP-Rule" id="MF_00909"/>
    </source>
</evidence>
<dbReference type="InterPro" id="IPR008280">
    <property type="entry name" value="Tub_FtsZ_C"/>
</dbReference>
<dbReference type="GO" id="GO:0007017">
    <property type="term" value="P:microtubule-based process"/>
    <property type="evidence" value="ECO:0007669"/>
    <property type="project" value="InterPro"/>
</dbReference>
<keyword evidence="4" id="KW-0717">Septation</keyword>
<dbReference type="InterPro" id="IPR036525">
    <property type="entry name" value="Tubulin/FtsZ_GTPase_sf"/>
</dbReference>
<dbReference type="SUPFAM" id="SSF52490">
    <property type="entry name" value="Tubulin nucleotide-binding domain-like"/>
    <property type="match status" value="1"/>
</dbReference>
<dbReference type="InterPro" id="IPR045061">
    <property type="entry name" value="FtsZ/CetZ"/>
</dbReference>
<comment type="similarity">
    <text evidence="1 4">Belongs to the FtsZ family.</text>
</comment>
<evidence type="ECO:0000256" key="1">
    <source>
        <dbReference type="ARBA" id="ARBA00009690"/>
    </source>
</evidence>
<evidence type="ECO:0000256" key="3">
    <source>
        <dbReference type="ARBA" id="ARBA00023134"/>
    </source>
</evidence>
<dbReference type="GO" id="GO:0005874">
    <property type="term" value="C:microtubule"/>
    <property type="evidence" value="ECO:0007669"/>
    <property type="project" value="InterPro"/>
</dbReference>
<evidence type="ECO:0000256" key="2">
    <source>
        <dbReference type="ARBA" id="ARBA00022741"/>
    </source>
</evidence>